<name>A0ABP9JWG4_9NOCA</name>
<feature type="region of interest" description="Disordered" evidence="1">
    <location>
        <begin position="10"/>
        <end position="33"/>
    </location>
</feature>
<gene>
    <name evidence="2" type="ORF">GCM10023318_06070</name>
</gene>
<dbReference type="Proteomes" id="UP001500603">
    <property type="component" value="Unassembled WGS sequence"/>
</dbReference>
<reference evidence="3" key="1">
    <citation type="journal article" date="2019" name="Int. J. Syst. Evol. Microbiol.">
        <title>The Global Catalogue of Microorganisms (GCM) 10K type strain sequencing project: providing services to taxonomists for standard genome sequencing and annotation.</title>
        <authorList>
            <consortium name="The Broad Institute Genomics Platform"/>
            <consortium name="The Broad Institute Genome Sequencing Center for Infectious Disease"/>
            <person name="Wu L."/>
            <person name="Ma J."/>
        </authorList>
    </citation>
    <scope>NUCLEOTIDE SEQUENCE [LARGE SCALE GENOMIC DNA]</scope>
    <source>
        <strain evidence="3">JCM 18298</strain>
    </source>
</reference>
<accession>A0ABP9JWG4</accession>
<sequence>MVGIDRHIRATGLQHGMHADDQLQRTPHPQRHQRFRADTVGDQVPGQPVDPSVELRVGERRALEIERDPLRRHRGLRVQQRGQRGVGYFVLGVVPLHQRARALVARDEIEIPHRLVGVVGEEAREEFEEAFVMTPRLVLAVEVRVGLEVDVGTGALDRLVEVDAEILDAAGGQHVHLADRRAEDDLVLEQHDVDPRTEELGGDHTIARGVAADVLVPVTLMTQRARHFQRRLLHQIGDGRVVPDVQPQRHDIRGNTTGAAHLRGGTRGDRQAEDDVFETAILREIGAERGEQEHGGRGVVALDGGFQQRVLRLGQRGAGESVDRGGRRRTAGEGGALLQPDDALGPVLLVGSEAAAVAVGDFLVVERAQLGRFRRWLLFALVPGRVDIGAALEHGRRAETVGDDVVTTGVPVAMGVGELKHGADRQTIGQHVQRLAVLRAHPGHRGGLGIGVVAEVYEVDPIVLDDLVVHALHRLAVALDDAQQTGAHLGRGLDVGLVQQFEIELALELDVHRDSDRHLRVEVLRVPDAQLRRRQRKVVRSSLCPFATSFAVSAEIQPVQP</sequence>
<protein>
    <submittedName>
        <fullName evidence="2">Uncharacterized protein</fullName>
    </submittedName>
</protein>
<keyword evidence="3" id="KW-1185">Reference proteome</keyword>
<organism evidence="2 3">
    <name type="scientific">Nocardia callitridis</name>
    <dbReference type="NCBI Taxonomy" id="648753"/>
    <lineage>
        <taxon>Bacteria</taxon>
        <taxon>Bacillati</taxon>
        <taxon>Actinomycetota</taxon>
        <taxon>Actinomycetes</taxon>
        <taxon>Mycobacteriales</taxon>
        <taxon>Nocardiaceae</taxon>
        <taxon>Nocardia</taxon>
    </lineage>
</organism>
<evidence type="ECO:0000256" key="1">
    <source>
        <dbReference type="SAM" id="MobiDB-lite"/>
    </source>
</evidence>
<dbReference type="EMBL" id="BAABJM010000001">
    <property type="protein sequence ID" value="GAA5043916.1"/>
    <property type="molecule type" value="Genomic_DNA"/>
</dbReference>
<comment type="caution">
    <text evidence="2">The sequence shown here is derived from an EMBL/GenBank/DDBJ whole genome shotgun (WGS) entry which is preliminary data.</text>
</comment>
<evidence type="ECO:0000313" key="3">
    <source>
        <dbReference type="Proteomes" id="UP001500603"/>
    </source>
</evidence>
<feature type="region of interest" description="Disordered" evidence="1">
    <location>
        <begin position="245"/>
        <end position="270"/>
    </location>
</feature>
<proteinExistence type="predicted"/>
<evidence type="ECO:0000313" key="2">
    <source>
        <dbReference type="EMBL" id="GAA5043916.1"/>
    </source>
</evidence>
<feature type="region of interest" description="Disordered" evidence="1">
    <location>
        <begin position="317"/>
        <end position="337"/>
    </location>
</feature>